<gene>
    <name evidence="3" type="ORF">EC973_003955</name>
</gene>
<sequence length="203" mass="21214">MKIPIIVSTISLLAALSLTEATETPLRTLVPRQLGFLGGPPFRMANPPYRNRVPAPPAYNPTPQYGSAAPYPPAYMNPDPTANGQFGYMPGYVNAPQPNAAPNYPSAPAPAPAPAPSIPPVPNSPPHPPAANSPATPPNNEACGSFCKAVPATCDDEDPTCPCKNTQLTLNCLQFLCPHSDEVQELTAQANACQTSAAQSSED</sequence>
<comment type="caution">
    <text evidence="3">The sequence shown here is derived from an EMBL/GenBank/DDBJ whole genome shotgun (WGS) entry which is preliminary data.</text>
</comment>
<evidence type="ECO:0000313" key="4">
    <source>
        <dbReference type="Proteomes" id="UP000605846"/>
    </source>
</evidence>
<evidence type="ECO:0008006" key="5">
    <source>
        <dbReference type="Google" id="ProtNLM"/>
    </source>
</evidence>
<name>A0A8H7BQM6_9FUNG</name>
<feature type="region of interest" description="Disordered" evidence="1">
    <location>
        <begin position="103"/>
        <end position="138"/>
    </location>
</feature>
<keyword evidence="4" id="KW-1185">Reference proteome</keyword>
<dbReference type="EMBL" id="JABAYA010000227">
    <property type="protein sequence ID" value="KAF7721887.1"/>
    <property type="molecule type" value="Genomic_DNA"/>
</dbReference>
<accession>A0A8H7BQM6</accession>
<keyword evidence="2" id="KW-0732">Signal</keyword>
<evidence type="ECO:0000256" key="2">
    <source>
        <dbReference type="SAM" id="SignalP"/>
    </source>
</evidence>
<feature type="compositionally biased region" description="Pro residues" evidence="1">
    <location>
        <begin position="105"/>
        <end position="137"/>
    </location>
</feature>
<reference evidence="3" key="1">
    <citation type="submission" date="2020-01" db="EMBL/GenBank/DDBJ databases">
        <title>Genome Sequencing of Three Apophysomyces-Like Fungal Strains Confirms a Novel Fungal Genus in the Mucoromycota with divergent Burkholderia-like Endosymbiotic Bacteria.</title>
        <authorList>
            <person name="Stajich J.E."/>
            <person name="Macias A.M."/>
            <person name="Carter-House D."/>
            <person name="Lovett B."/>
            <person name="Kasson L.R."/>
            <person name="Berry K."/>
            <person name="Grigoriev I."/>
            <person name="Chang Y."/>
            <person name="Spatafora J."/>
            <person name="Kasson M.T."/>
        </authorList>
    </citation>
    <scope>NUCLEOTIDE SEQUENCE</scope>
    <source>
        <strain evidence="3">NRRL A-21654</strain>
    </source>
</reference>
<protein>
    <recommendedName>
        <fullName evidence="5">Extracellular membrane protein CFEM domain-containing protein</fullName>
    </recommendedName>
</protein>
<evidence type="ECO:0000313" key="3">
    <source>
        <dbReference type="EMBL" id="KAF7721887.1"/>
    </source>
</evidence>
<feature type="signal peptide" evidence="2">
    <location>
        <begin position="1"/>
        <end position="21"/>
    </location>
</feature>
<evidence type="ECO:0000256" key="1">
    <source>
        <dbReference type="SAM" id="MobiDB-lite"/>
    </source>
</evidence>
<proteinExistence type="predicted"/>
<dbReference type="Proteomes" id="UP000605846">
    <property type="component" value="Unassembled WGS sequence"/>
</dbReference>
<dbReference type="AlphaFoldDB" id="A0A8H7BQM6"/>
<organism evidence="3 4">
    <name type="scientific">Apophysomyces ossiformis</name>
    <dbReference type="NCBI Taxonomy" id="679940"/>
    <lineage>
        <taxon>Eukaryota</taxon>
        <taxon>Fungi</taxon>
        <taxon>Fungi incertae sedis</taxon>
        <taxon>Mucoromycota</taxon>
        <taxon>Mucoromycotina</taxon>
        <taxon>Mucoromycetes</taxon>
        <taxon>Mucorales</taxon>
        <taxon>Mucorineae</taxon>
        <taxon>Mucoraceae</taxon>
        <taxon>Apophysomyces</taxon>
    </lineage>
</organism>
<feature type="chain" id="PRO_5034409011" description="Extracellular membrane protein CFEM domain-containing protein" evidence="2">
    <location>
        <begin position="22"/>
        <end position="203"/>
    </location>
</feature>